<dbReference type="Gene3D" id="3.40.50.1820">
    <property type="entry name" value="alpha/beta hydrolase"/>
    <property type="match status" value="1"/>
</dbReference>
<evidence type="ECO:0000256" key="1">
    <source>
        <dbReference type="ARBA" id="ARBA00022801"/>
    </source>
</evidence>
<evidence type="ECO:0000313" key="4">
    <source>
        <dbReference type="Proteomes" id="UP000037043"/>
    </source>
</evidence>
<gene>
    <name evidence="3" type="primary">lip1</name>
    <name evidence="3" type="ORF">CLHOM_22240</name>
</gene>
<dbReference type="Pfam" id="PF00561">
    <property type="entry name" value="Abhydrolase_1"/>
    <property type="match status" value="1"/>
</dbReference>
<dbReference type="InterPro" id="IPR000073">
    <property type="entry name" value="AB_hydrolase_1"/>
</dbReference>
<dbReference type="AlphaFoldDB" id="A0A0L6Z9G9"/>
<dbReference type="SUPFAM" id="SSF53474">
    <property type="entry name" value="alpha/beta-Hydrolases"/>
    <property type="match status" value="1"/>
</dbReference>
<evidence type="ECO:0000313" key="3">
    <source>
        <dbReference type="EMBL" id="KOA19433.1"/>
    </source>
</evidence>
<keyword evidence="4" id="KW-1185">Reference proteome</keyword>
<sequence length="297" mass="33131">MGKDTLLKSMELENGETLGYRESSSGEKTLVLVHGNMTSSKHWDVLIEALPEDIKIYAVDLRGFGISTYNNPINSLKDFSEDLKLFVDKLNLKKFFLAGWSTGGGVTMQFTADYPEYVEKLILVESVGIKGYPILQTDETGNFIAGKPYLSKEALGKDLVSIKPILDAYNSRNKAFYRGLWDAVIYTENKPSEEKYDEYLEDMLTQVNTLDVYWALMTFNISNEHNGVVEGSGDVDKIQVPTLVFQGERDLVIPPPTADEITNGIGENALLVKLPSGHSPLIDCLDILTNNIIDFIK</sequence>
<keyword evidence="1 3" id="KW-0378">Hydrolase</keyword>
<dbReference type="PRINTS" id="PR00111">
    <property type="entry name" value="ABHYDROLASE"/>
</dbReference>
<dbReference type="PANTHER" id="PTHR43798">
    <property type="entry name" value="MONOACYLGLYCEROL LIPASE"/>
    <property type="match status" value="1"/>
</dbReference>
<dbReference type="GO" id="GO:0016020">
    <property type="term" value="C:membrane"/>
    <property type="evidence" value="ECO:0007669"/>
    <property type="project" value="TreeGrafter"/>
</dbReference>
<dbReference type="RefSeq" id="WP_052221741.1">
    <property type="nucleotide sequence ID" value="NZ_LHUR01000024.1"/>
</dbReference>
<dbReference type="Proteomes" id="UP000037043">
    <property type="component" value="Unassembled WGS sequence"/>
</dbReference>
<organism evidence="3 4">
    <name type="scientific">Clostridium homopropionicum DSM 5847</name>
    <dbReference type="NCBI Taxonomy" id="1121318"/>
    <lineage>
        <taxon>Bacteria</taxon>
        <taxon>Bacillati</taxon>
        <taxon>Bacillota</taxon>
        <taxon>Clostridia</taxon>
        <taxon>Eubacteriales</taxon>
        <taxon>Clostridiaceae</taxon>
        <taxon>Clostridium</taxon>
    </lineage>
</organism>
<dbReference type="EC" id="3.1.1.3" evidence="3"/>
<dbReference type="PATRIC" id="fig|1121318.3.peg.2233"/>
<dbReference type="InterPro" id="IPR050266">
    <property type="entry name" value="AB_hydrolase_sf"/>
</dbReference>
<evidence type="ECO:0000259" key="2">
    <source>
        <dbReference type="Pfam" id="PF00561"/>
    </source>
</evidence>
<name>A0A0L6Z9G9_9CLOT</name>
<dbReference type="PANTHER" id="PTHR43798:SF31">
    <property type="entry name" value="AB HYDROLASE SUPERFAMILY PROTEIN YCLE"/>
    <property type="match status" value="1"/>
</dbReference>
<protein>
    <submittedName>
        <fullName evidence="3">Lipase 1</fullName>
        <ecNumber evidence="3">3.1.1.3</ecNumber>
    </submittedName>
</protein>
<dbReference type="GO" id="GO:0004806">
    <property type="term" value="F:triacylglycerol lipase activity"/>
    <property type="evidence" value="ECO:0007669"/>
    <property type="project" value="UniProtKB-EC"/>
</dbReference>
<dbReference type="STRING" id="36844.SAMN04488501_11372"/>
<dbReference type="EMBL" id="LHUR01000024">
    <property type="protein sequence ID" value="KOA19433.1"/>
    <property type="molecule type" value="Genomic_DNA"/>
</dbReference>
<feature type="domain" description="AB hydrolase-1" evidence="2">
    <location>
        <begin position="29"/>
        <end position="283"/>
    </location>
</feature>
<accession>A0A0L6Z9G9</accession>
<proteinExistence type="predicted"/>
<dbReference type="InterPro" id="IPR029058">
    <property type="entry name" value="AB_hydrolase_fold"/>
</dbReference>
<reference evidence="4" key="1">
    <citation type="submission" date="2015-08" db="EMBL/GenBank/DDBJ databases">
        <title>Genome sequence of the strict anaerobe Clostridium homopropionicum LuHBu1 (DSM 5847T).</title>
        <authorList>
            <person name="Poehlein A."/>
            <person name="Beck M."/>
            <person name="Schiel-Bengelsdorf B."/>
            <person name="Bengelsdorf F.R."/>
            <person name="Daniel R."/>
            <person name="Duerre P."/>
        </authorList>
    </citation>
    <scope>NUCLEOTIDE SEQUENCE [LARGE SCALE GENOMIC DNA]</scope>
    <source>
        <strain evidence="4">DSM 5847</strain>
    </source>
</reference>
<comment type="caution">
    <text evidence="3">The sequence shown here is derived from an EMBL/GenBank/DDBJ whole genome shotgun (WGS) entry which is preliminary data.</text>
</comment>